<dbReference type="EMBL" id="CAJVPT010047355">
    <property type="protein sequence ID" value="CAG8739952.1"/>
    <property type="molecule type" value="Genomic_DNA"/>
</dbReference>
<gene>
    <name evidence="1" type="ORF">ACOLOM_LOCUS12123</name>
</gene>
<feature type="non-terminal residue" evidence="1">
    <location>
        <position position="1"/>
    </location>
</feature>
<organism evidence="1 2">
    <name type="scientific">Acaulospora colombiana</name>
    <dbReference type="NCBI Taxonomy" id="27376"/>
    <lineage>
        <taxon>Eukaryota</taxon>
        <taxon>Fungi</taxon>
        <taxon>Fungi incertae sedis</taxon>
        <taxon>Mucoromycota</taxon>
        <taxon>Glomeromycotina</taxon>
        <taxon>Glomeromycetes</taxon>
        <taxon>Diversisporales</taxon>
        <taxon>Acaulosporaceae</taxon>
        <taxon>Acaulospora</taxon>
    </lineage>
</organism>
<proteinExistence type="predicted"/>
<keyword evidence="2" id="KW-1185">Reference proteome</keyword>
<comment type="caution">
    <text evidence="1">The sequence shown here is derived from an EMBL/GenBank/DDBJ whole genome shotgun (WGS) entry which is preliminary data.</text>
</comment>
<reference evidence="1" key="1">
    <citation type="submission" date="2021-06" db="EMBL/GenBank/DDBJ databases">
        <authorList>
            <person name="Kallberg Y."/>
            <person name="Tangrot J."/>
            <person name="Rosling A."/>
        </authorList>
    </citation>
    <scope>NUCLEOTIDE SEQUENCE</scope>
    <source>
        <strain evidence="1">CL356</strain>
    </source>
</reference>
<sequence length="69" mass="7730">QKRGDVISTCCYKRRYSKSGPNPGDGQGGVKSPKLLVSTAQTVTVTEADVERNPNILRRRLTRRDRENV</sequence>
<accession>A0ACA9Q7L7</accession>
<name>A0ACA9Q7L7_9GLOM</name>
<evidence type="ECO:0000313" key="2">
    <source>
        <dbReference type="Proteomes" id="UP000789525"/>
    </source>
</evidence>
<protein>
    <submittedName>
        <fullName evidence="1">12040_t:CDS:1</fullName>
    </submittedName>
</protein>
<evidence type="ECO:0000313" key="1">
    <source>
        <dbReference type="EMBL" id="CAG8739952.1"/>
    </source>
</evidence>
<dbReference type="Proteomes" id="UP000789525">
    <property type="component" value="Unassembled WGS sequence"/>
</dbReference>